<dbReference type="Pfam" id="PF16761">
    <property type="entry name" value="Clr2_transil"/>
    <property type="match status" value="1"/>
</dbReference>
<dbReference type="InterPro" id="IPR031915">
    <property type="entry name" value="Clr2_N"/>
</dbReference>
<dbReference type="GeneID" id="54408819"/>
<feature type="region of interest" description="Disordered" evidence="1">
    <location>
        <begin position="129"/>
        <end position="154"/>
    </location>
</feature>
<dbReference type="GO" id="GO:0030466">
    <property type="term" value="P:silent mating-type cassette heterochromatin formation"/>
    <property type="evidence" value="ECO:0007669"/>
    <property type="project" value="TreeGrafter"/>
</dbReference>
<feature type="region of interest" description="Disordered" evidence="1">
    <location>
        <begin position="681"/>
        <end position="702"/>
    </location>
</feature>
<dbReference type="AlphaFoldDB" id="A0A6A6ABD9"/>
<evidence type="ECO:0008006" key="6">
    <source>
        <dbReference type="Google" id="ProtNLM"/>
    </source>
</evidence>
<dbReference type="GO" id="GO:0033553">
    <property type="term" value="C:rDNA heterochromatin"/>
    <property type="evidence" value="ECO:0007669"/>
    <property type="project" value="TreeGrafter"/>
</dbReference>
<evidence type="ECO:0000259" key="3">
    <source>
        <dbReference type="Pfam" id="PF16761"/>
    </source>
</evidence>
<dbReference type="PANTHER" id="PTHR38046">
    <property type="entry name" value="CRYPTIC LOCI REGULATOR 2"/>
    <property type="match status" value="1"/>
</dbReference>
<keyword evidence="5" id="KW-1185">Reference proteome</keyword>
<dbReference type="EMBL" id="ML977509">
    <property type="protein sequence ID" value="KAF2128021.1"/>
    <property type="molecule type" value="Genomic_DNA"/>
</dbReference>
<feature type="domain" description="Cryptic loci regulator 2 C-terminal" evidence="2">
    <location>
        <begin position="432"/>
        <end position="555"/>
    </location>
</feature>
<dbReference type="GO" id="GO:0070824">
    <property type="term" value="C:SHREC complex"/>
    <property type="evidence" value="ECO:0007669"/>
    <property type="project" value="InterPro"/>
</dbReference>
<feature type="non-terminal residue" evidence="4">
    <location>
        <position position="745"/>
    </location>
</feature>
<gene>
    <name evidence="4" type="ORF">P153DRAFT_367925</name>
</gene>
<evidence type="ECO:0000313" key="5">
    <source>
        <dbReference type="Proteomes" id="UP000799771"/>
    </source>
</evidence>
<evidence type="ECO:0000256" key="1">
    <source>
        <dbReference type="SAM" id="MobiDB-lite"/>
    </source>
</evidence>
<evidence type="ECO:0000259" key="2">
    <source>
        <dbReference type="Pfam" id="PF10383"/>
    </source>
</evidence>
<dbReference type="GO" id="GO:0031934">
    <property type="term" value="C:mating-type region heterochromatin"/>
    <property type="evidence" value="ECO:0007669"/>
    <property type="project" value="TreeGrafter"/>
</dbReference>
<proteinExistence type="predicted"/>
<dbReference type="InterPro" id="IPR018839">
    <property type="entry name" value="Tscrpt-silencing_Clr2_C"/>
</dbReference>
<organism evidence="4 5">
    <name type="scientific">Dothidotthia symphoricarpi CBS 119687</name>
    <dbReference type="NCBI Taxonomy" id="1392245"/>
    <lineage>
        <taxon>Eukaryota</taxon>
        <taxon>Fungi</taxon>
        <taxon>Dikarya</taxon>
        <taxon>Ascomycota</taxon>
        <taxon>Pezizomycotina</taxon>
        <taxon>Dothideomycetes</taxon>
        <taxon>Pleosporomycetidae</taxon>
        <taxon>Pleosporales</taxon>
        <taxon>Dothidotthiaceae</taxon>
        <taxon>Dothidotthia</taxon>
    </lineage>
</organism>
<protein>
    <recommendedName>
        <fullName evidence="6">Cryptic loci regulator 2 N-terminal domain-containing protein</fullName>
    </recommendedName>
</protein>
<feature type="compositionally biased region" description="Low complexity" evidence="1">
    <location>
        <begin position="685"/>
        <end position="697"/>
    </location>
</feature>
<reference evidence="4" key="1">
    <citation type="journal article" date="2020" name="Stud. Mycol.">
        <title>101 Dothideomycetes genomes: a test case for predicting lifestyles and emergence of pathogens.</title>
        <authorList>
            <person name="Haridas S."/>
            <person name="Albert R."/>
            <person name="Binder M."/>
            <person name="Bloem J."/>
            <person name="Labutti K."/>
            <person name="Salamov A."/>
            <person name="Andreopoulos B."/>
            <person name="Baker S."/>
            <person name="Barry K."/>
            <person name="Bills G."/>
            <person name="Bluhm B."/>
            <person name="Cannon C."/>
            <person name="Castanera R."/>
            <person name="Culley D."/>
            <person name="Daum C."/>
            <person name="Ezra D."/>
            <person name="Gonzalez J."/>
            <person name="Henrissat B."/>
            <person name="Kuo A."/>
            <person name="Liang C."/>
            <person name="Lipzen A."/>
            <person name="Lutzoni F."/>
            <person name="Magnuson J."/>
            <person name="Mondo S."/>
            <person name="Nolan M."/>
            <person name="Ohm R."/>
            <person name="Pangilinan J."/>
            <person name="Park H.-J."/>
            <person name="Ramirez L."/>
            <person name="Alfaro M."/>
            <person name="Sun H."/>
            <person name="Tritt A."/>
            <person name="Yoshinaga Y."/>
            <person name="Zwiers L.-H."/>
            <person name="Turgeon B."/>
            <person name="Goodwin S."/>
            <person name="Spatafora J."/>
            <person name="Crous P."/>
            <person name="Grigoriev I."/>
        </authorList>
    </citation>
    <scope>NUCLEOTIDE SEQUENCE</scope>
    <source>
        <strain evidence="4">CBS 119687</strain>
    </source>
</reference>
<name>A0A6A6ABD9_9PLEO</name>
<dbReference type="InterPro" id="IPR038986">
    <property type="entry name" value="Clr2"/>
</dbReference>
<dbReference type="Proteomes" id="UP000799771">
    <property type="component" value="Unassembled WGS sequence"/>
</dbReference>
<evidence type="ECO:0000313" key="4">
    <source>
        <dbReference type="EMBL" id="KAF2128021.1"/>
    </source>
</evidence>
<feature type="domain" description="Cryptic loci regulator 2 N-terminal" evidence="3">
    <location>
        <begin position="58"/>
        <end position="121"/>
    </location>
</feature>
<dbReference type="RefSeq" id="XP_033522410.1">
    <property type="nucleotide sequence ID" value="XM_033668387.1"/>
</dbReference>
<dbReference type="Pfam" id="PF10383">
    <property type="entry name" value="Clr2"/>
    <property type="match status" value="1"/>
</dbReference>
<dbReference type="PANTHER" id="PTHR38046:SF1">
    <property type="entry name" value="CRYPTIC LOCI REGULATOR 2"/>
    <property type="match status" value="1"/>
</dbReference>
<sequence>MSANRTVVRLRPGCSDGDATHIPRPGKCTQVNPPTLYLEKIGQQWMEERGEAQAGVKYVLESLPPGYSMWQRPRGKGAHVDKYLYGHPSHRAFDSPNRFYPHFAYLVQNAGNSIGCPCTVCMGGSGVLPKTSPNNSMRTSSAASSRPPTATQTYKLPTAKSAPVFPDLRHASQIPAKTSTPAYHDHPQAFQVLQPQPTLTAPLALQPTSWPKVIRPGMSTTRTDEKGTPDIYRNLIEKLRRDNVIDETIEEPLSPDWKAEQEILPTLLKELKVRDKWVPRAGDIVLYVRELSEDVDIVRNNASGEFKLFDGQMNRYIGSPAWEAGLIGQIPTEMTTIDDIIEDGDRPVNITYSGVRIEPLPNVNDPDKSLSKRYKYFPIRQVRPFILWKELLHQIPQERWHPTITNALTVTATMSLIGKHRFRGTWPNAQIYCHGIHLGYEMLAVGDVVRLLPISRLQQTECSDILVIKSIRLKWSGLDKASNNDWDDNQPYNSTILIYGSAYTSDASRLNKEWLSNDNVEPPRVADGYPGLHPLHPPTKEIVVPMSRILGRLYERNAMALWLNSHPDDLPGLDPGRQGLLEGRAFAHKNDRRIVENPGSSWYWGDNRADALDLQTINGLEVAKHDPERKTKEWRHKMDQLQRLENEKARLDAKPAAPLGLRRFMAPGTDALPVRVQPLRVAEESGSGTSTATSSVSGKKRSHIVNLDTDEEDEDEDEKEIRAYTKIIEDMPSVVRKKPKVMVVI</sequence>
<accession>A0A6A6ABD9</accession>
<feature type="compositionally biased region" description="Low complexity" evidence="1">
    <location>
        <begin position="138"/>
        <end position="151"/>
    </location>
</feature>
<dbReference type="OrthoDB" id="438224at2759"/>